<name>A0AAD5AID7_SILAS</name>
<dbReference type="Pfam" id="PF00337">
    <property type="entry name" value="Gal-bind_lectin"/>
    <property type="match status" value="2"/>
</dbReference>
<dbReference type="InterPro" id="IPR013320">
    <property type="entry name" value="ConA-like_dom_sf"/>
</dbReference>
<evidence type="ECO:0000256" key="1">
    <source>
        <dbReference type="ARBA" id="ARBA00022734"/>
    </source>
</evidence>
<organism evidence="5 6">
    <name type="scientific">Silurus asotus</name>
    <name type="common">Amur catfish</name>
    <name type="synonym">Parasilurus asotus</name>
    <dbReference type="NCBI Taxonomy" id="30991"/>
    <lineage>
        <taxon>Eukaryota</taxon>
        <taxon>Metazoa</taxon>
        <taxon>Chordata</taxon>
        <taxon>Craniata</taxon>
        <taxon>Vertebrata</taxon>
        <taxon>Euteleostomi</taxon>
        <taxon>Actinopterygii</taxon>
        <taxon>Neopterygii</taxon>
        <taxon>Teleostei</taxon>
        <taxon>Ostariophysi</taxon>
        <taxon>Siluriformes</taxon>
        <taxon>Siluridae</taxon>
        <taxon>Silurus</taxon>
    </lineage>
</organism>
<reference evidence="5" key="1">
    <citation type="submission" date="2018-07" db="EMBL/GenBank/DDBJ databases">
        <title>Comparative genomics of catfishes provides insights into carnivory and benthic adaptation.</title>
        <authorList>
            <person name="Zhang Y."/>
            <person name="Wang D."/>
            <person name="Peng Z."/>
            <person name="Zheng S."/>
            <person name="Shao F."/>
            <person name="Tao W."/>
        </authorList>
    </citation>
    <scope>NUCLEOTIDE SEQUENCE</scope>
    <source>
        <strain evidence="5">Chongqing</strain>
    </source>
</reference>
<sequence>IPYVGPIPGGIKPGMRLHVVGTVPANAQQFQINFKTGVKDSDDVAFHFNPRFGQCVYMNIFRKGAWQKEELGPDKPFVKGSPFKLLFIINKDNYEVHVNGSHIYTFSHRIPLESVTTLAILGDVLIFWLGFEKIPYAGPITGGIKSGMRLHVEGAVPANAQQFQINFKTGVKDSDDVAFHFNPRFGQCVYMNIFRKGAWQKEELGPVTPFVKGSNFKLLFIINKDNYEVYVNGFKQCTFKHRIPLEKISTLNIRGNVSI</sequence>
<dbReference type="PANTHER" id="PTHR11346">
    <property type="entry name" value="GALECTIN"/>
    <property type="match status" value="1"/>
</dbReference>
<gene>
    <name evidence="5" type="ORF">C0J50_24166</name>
</gene>
<dbReference type="PROSITE" id="PS51304">
    <property type="entry name" value="GALECTIN"/>
    <property type="match status" value="2"/>
</dbReference>
<evidence type="ECO:0000313" key="6">
    <source>
        <dbReference type="Proteomes" id="UP001205998"/>
    </source>
</evidence>
<feature type="domain" description="Galectin" evidence="4">
    <location>
        <begin position="3"/>
        <end position="132"/>
    </location>
</feature>
<dbReference type="AlphaFoldDB" id="A0AAD5AID7"/>
<evidence type="ECO:0000259" key="4">
    <source>
        <dbReference type="PROSITE" id="PS51304"/>
    </source>
</evidence>
<keyword evidence="6" id="KW-1185">Reference proteome</keyword>
<evidence type="ECO:0000256" key="2">
    <source>
        <dbReference type="ARBA" id="ARBA00022737"/>
    </source>
</evidence>
<dbReference type="SMART" id="SM00908">
    <property type="entry name" value="Gal-bind_lectin"/>
    <property type="match status" value="2"/>
</dbReference>
<dbReference type="Gene3D" id="2.60.120.200">
    <property type="match status" value="2"/>
</dbReference>
<feature type="non-terminal residue" evidence="5">
    <location>
        <position position="1"/>
    </location>
</feature>
<comment type="caution">
    <text evidence="5">The sequence shown here is derived from an EMBL/GenBank/DDBJ whole genome shotgun (WGS) entry which is preliminary data.</text>
</comment>
<dbReference type="FunFam" id="2.60.120.200:FF:000124">
    <property type="entry name" value="Galectin-4"/>
    <property type="match status" value="2"/>
</dbReference>
<proteinExistence type="predicted"/>
<dbReference type="GO" id="GO:0030246">
    <property type="term" value="F:carbohydrate binding"/>
    <property type="evidence" value="ECO:0007669"/>
    <property type="project" value="UniProtKB-UniRule"/>
</dbReference>
<dbReference type="Proteomes" id="UP001205998">
    <property type="component" value="Unassembled WGS sequence"/>
</dbReference>
<dbReference type="EMBL" id="MU551741">
    <property type="protein sequence ID" value="KAI5616329.1"/>
    <property type="molecule type" value="Genomic_DNA"/>
</dbReference>
<feature type="non-terminal residue" evidence="5">
    <location>
        <position position="259"/>
    </location>
</feature>
<protein>
    <recommendedName>
        <fullName evidence="3">Galectin</fullName>
    </recommendedName>
</protein>
<evidence type="ECO:0000256" key="3">
    <source>
        <dbReference type="RuleBase" id="RU102079"/>
    </source>
</evidence>
<keyword evidence="1 3" id="KW-0430">Lectin</keyword>
<dbReference type="SMART" id="SM00276">
    <property type="entry name" value="GLECT"/>
    <property type="match status" value="2"/>
</dbReference>
<keyword evidence="2" id="KW-0677">Repeat</keyword>
<dbReference type="CDD" id="cd00070">
    <property type="entry name" value="GLECT"/>
    <property type="match status" value="2"/>
</dbReference>
<feature type="domain" description="Galectin" evidence="4">
    <location>
        <begin position="136"/>
        <end position="259"/>
    </location>
</feature>
<dbReference type="PANTHER" id="PTHR11346:SF32">
    <property type="entry name" value="GALECTIN-4"/>
    <property type="match status" value="1"/>
</dbReference>
<dbReference type="InterPro" id="IPR044156">
    <property type="entry name" value="Galectin-like"/>
</dbReference>
<accession>A0AAD5AID7</accession>
<evidence type="ECO:0000313" key="5">
    <source>
        <dbReference type="EMBL" id="KAI5616329.1"/>
    </source>
</evidence>
<dbReference type="SUPFAM" id="SSF49899">
    <property type="entry name" value="Concanavalin A-like lectins/glucanases"/>
    <property type="match status" value="2"/>
</dbReference>
<dbReference type="InterPro" id="IPR001079">
    <property type="entry name" value="Galectin_CRD"/>
</dbReference>